<evidence type="ECO:0000313" key="2">
    <source>
        <dbReference type="Proteomes" id="UP000784880"/>
    </source>
</evidence>
<dbReference type="Proteomes" id="UP000784880">
    <property type="component" value="Unassembled WGS sequence"/>
</dbReference>
<comment type="caution">
    <text evidence="1">The sequence shown here is derived from an EMBL/GenBank/DDBJ whole genome shotgun (WGS) entry which is preliminary data.</text>
</comment>
<evidence type="ECO:0000313" key="1">
    <source>
        <dbReference type="EMBL" id="MBU9710241.1"/>
    </source>
</evidence>
<gene>
    <name evidence="1" type="ORF">KS419_00495</name>
</gene>
<proteinExistence type="predicted"/>
<keyword evidence="2" id="KW-1185">Reference proteome</keyword>
<sequence>MNKKVFITTTLSLLVIIALVFFYKGDAIVIEAESLDSVHVNHGDDRTVVTDRKIKEDIVKWINNGIIKKQSESSGAYTYGLSVVMATEQETLLIEANIAMHDTYPWLQITHIIGDKQNYYTIESEELNSFLLSFMD</sequence>
<accession>A0ABS6J973</accession>
<dbReference type="RefSeq" id="WP_217064135.1">
    <property type="nucleotide sequence ID" value="NZ_JAHQCS010000011.1"/>
</dbReference>
<reference evidence="1 2" key="1">
    <citation type="submission" date="2021-06" db="EMBL/GenBank/DDBJ databases">
        <title>Bacillus sp. RD4P76, an endophyte from a halophyte.</title>
        <authorList>
            <person name="Sun J.-Q."/>
        </authorList>
    </citation>
    <scope>NUCLEOTIDE SEQUENCE [LARGE SCALE GENOMIC DNA]</scope>
    <source>
        <strain evidence="1 2">CGMCC 1.15917</strain>
    </source>
</reference>
<organism evidence="1 2">
    <name type="scientific">Evansella tamaricis</name>
    <dbReference type="NCBI Taxonomy" id="2069301"/>
    <lineage>
        <taxon>Bacteria</taxon>
        <taxon>Bacillati</taxon>
        <taxon>Bacillota</taxon>
        <taxon>Bacilli</taxon>
        <taxon>Bacillales</taxon>
        <taxon>Bacillaceae</taxon>
        <taxon>Evansella</taxon>
    </lineage>
</organism>
<name>A0ABS6J973_9BACI</name>
<protein>
    <submittedName>
        <fullName evidence="1">Uncharacterized protein</fullName>
    </submittedName>
</protein>
<dbReference type="EMBL" id="JAHQCS010000011">
    <property type="protein sequence ID" value="MBU9710241.1"/>
    <property type="molecule type" value="Genomic_DNA"/>
</dbReference>